<protein>
    <submittedName>
        <fullName evidence="3">Uncharacterized protein</fullName>
    </submittedName>
</protein>
<gene>
    <name evidence="3" type="ORF">LSALG_LOCUS40186</name>
</gene>
<evidence type="ECO:0000313" key="4">
    <source>
        <dbReference type="Proteomes" id="UP001177003"/>
    </source>
</evidence>
<keyword evidence="2" id="KW-1133">Transmembrane helix</keyword>
<evidence type="ECO:0000313" key="3">
    <source>
        <dbReference type="EMBL" id="CAI9301649.1"/>
    </source>
</evidence>
<keyword evidence="2" id="KW-0472">Membrane</keyword>
<dbReference type="EMBL" id="OX465085">
    <property type="protein sequence ID" value="CAI9301649.1"/>
    <property type="molecule type" value="Genomic_DNA"/>
</dbReference>
<organism evidence="3 4">
    <name type="scientific">Lactuca saligna</name>
    <name type="common">Willowleaf lettuce</name>
    <dbReference type="NCBI Taxonomy" id="75948"/>
    <lineage>
        <taxon>Eukaryota</taxon>
        <taxon>Viridiplantae</taxon>
        <taxon>Streptophyta</taxon>
        <taxon>Embryophyta</taxon>
        <taxon>Tracheophyta</taxon>
        <taxon>Spermatophyta</taxon>
        <taxon>Magnoliopsida</taxon>
        <taxon>eudicotyledons</taxon>
        <taxon>Gunneridae</taxon>
        <taxon>Pentapetalae</taxon>
        <taxon>asterids</taxon>
        <taxon>campanulids</taxon>
        <taxon>Asterales</taxon>
        <taxon>Asteraceae</taxon>
        <taxon>Cichorioideae</taxon>
        <taxon>Cichorieae</taxon>
        <taxon>Lactucinae</taxon>
        <taxon>Lactuca</taxon>
    </lineage>
</organism>
<dbReference type="Proteomes" id="UP001177003">
    <property type="component" value="Chromosome 9"/>
</dbReference>
<feature type="region of interest" description="Disordered" evidence="1">
    <location>
        <begin position="102"/>
        <end position="131"/>
    </location>
</feature>
<name>A0AA35ZZ75_LACSI</name>
<evidence type="ECO:0000256" key="2">
    <source>
        <dbReference type="SAM" id="Phobius"/>
    </source>
</evidence>
<proteinExistence type="predicted"/>
<keyword evidence="4" id="KW-1185">Reference proteome</keyword>
<sequence length="200" mass="23149">MIHSTRILNRSVLYVHLFTKCSVGEMAMVASEDAISSDHFDGNNKNQVFQTNNERVKLGVRRKRRQVVMSRLGKPFALMRTSRIKKDVIPVGKEVGGYKKAQKQQHNHWDVKKRSQGKKSIAQVRESESDNKDLVEPFVSKTVSSEDEEDSEDDFCGMRSRREAWFKLDLSLLGVILFLLFIRIILRNRRCVNFGRTSFI</sequence>
<keyword evidence="2" id="KW-0812">Transmembrane</keyword>
<reference evidence="3" key="1">
    <citation type="submission" date="2023-04" db="EMBL/GenBank/DDBJ databases">
        <authorList>
            <person name="Vijverberg K."/>
            <person name="Xiong W."/>
            <person name="Schranz E."/>
        </authorList>
    </citation>
    <scope>NUCLEOTIDE SEQUENCE</scope>
</reference>
<evidence type="ECO:0000256" key="1">
    <source>
        <dbReference type="SAM" id="MobiDB-lite"/>
    </source>
</evidence>
<feature type="transmembrane region" description="Helical" evidence="2">
    <location>
        <begin position="168"/>
        <end position="186"/>
    </location>
</feature>
<accession>A0AA35ZZ75</accession>
<dbReference type="AlphaFoldDB" id="A0AA35ZZ75"/>